<dbReference type="GO" id="GO:0015979">
    <property type="term" value="P:photosynthesis"/>
    <property type="evidence" value="ECO:0007669"/>
    <property type="project" value="UniProtKB-KW"/>
</dbReference>
<accession>A0A2M7XCC6</accession>
<keyword evidence="3" id="KW-0732">Signal</keyword>
<feature type="domain" description="Photosynthesis system II assembly factor Ycf48/Hcf136-like" evidence="4">
    <location>
        <begin position="50"/>
        <end position="192"/>
    </location>
</feature>
<dbReference type="EMBL" id="PFWU01000042">
    <property type="protein sequence ID" value="PJA45366.1"/>
    <property type="molecule type" value="Genomic_DNA"/>
</dbReference>
<dbReference type="Proteomes" id="UP000229385">
    <property type="component" value="Unassembled WGS sequence"/>
</dbReference>
<evidence type="ECO:0000313" key="5">
    <source>
        <dbReference type="EMBL" id="PJA45366.1"/>
    </source>
</evidence>
<dbReference type="InterPro" id="IPR015943">
    <property type="entry name" value="WD40/YVTN_repeat-like_dom_sf"/>
</dbReference>
<feature type="signal peptide" evidence="3">
    <location>
        <begin position="1"/>
        <end position="25"/>
    </location>
</feature>
<dbReference type="Gene3D" id="2.130.10.10">
    <property type="entry name" value="YVTN repeat-like/Quinoprotein amine dehydrogenase"/>
    <property type="match status" value="1"/>
</dbReference>
<evidence type="ECO:0000256" key="3">
    <source>
        <dbReference type="SAM" id="SignalP"/>
    </source>
</evidence>
<evidence type="ECO:0000313" key="6">
    <source>
        <dbReference type="Proteomes" id="UP000229385"/>
    </source>
</evidence>
<evidence type="ECO:0000256" key="2">
    <source>
        <dbReference type="ARBA" id="ARBA00023276"/>
    </source>
</evidence>
<dbReference type="AlphaFoldDB" id="A0A2M7XCC6"/>
<dbReference type="Pfam" id="PF14870">
    <property type="entry name" value="PSII_BNR"/>
    <property type="match status" value="2"/>
</dbReference>
<protein>
    <recommendedName>
        <fullName evidence="4">Photosynthesis system II assembly factor Ycf48/Hcf136-like domain-containing protein</fullName>
    </recommendedName>
</protein>
<feature type="chain" id="PRO_5014915465" description="Photosynthesis system II assembly factor Ycf48/Hcf136-like domain-containing protein" evidence="3">
    <location>
        <begin position="26"/>
        <end position="574"/>
    </location>
</feature>
<dbReference type="PANTHER" id="PTHR47199">
    <property type="entry name" value="PHOTOSYSTEM II STABILITY/ASSEMBLY FACTOR HCF136, CHLOROPLASTIC"/>
    <property type="match status" value="1"/>
</dbReference>
<sequence length="574" mass="62941">MRISFFSVSAFVFTLTFFLAGSVHAAEWIEREDGTMQSIRGIVSVDEMISAVGNSGYTMYSEDAGASWTLNNKIASSWWHDVALDQDGDLVAVGDSGSYMISFDQGLIWSPLSLSTSSHLYAVDFNNGYGYMVGQAGTVLYYNSNTFTWTVGSSGVTHDLYDVQDNGDGTAWVVGNSGRLLYASNNGISWADLGKVADMDLRGVYFSTDDIGWVVGKGGTFRKTTDGGDGWVTISVEGLSTQDLLGIEAFGENMVVVGDGIVLLSSDAGETWEAHDFSEDYYEFYDAFYGDDGLLWVAGTIFDVYSSVWLYDAVGPEAPEAIAYFDFSTDEEVDRSLSWLEVEDVGSEVSSYVLVLDGEEMNVGLETTYDVGALSEGEHSASVYAIDTAGNTGDAVDFDFEVSDITIEEEVEVEVEVGEAEPGNLIKLVCVEGAETSDPCRAVYYYTEDGSRHAFPNEKVFFTWYDDFDDVVEVTGEFMSSLSLGANVTYHPGTRMVKFQSVPTVYAVEQGGILRAIASEEVAVALYGEDWNQQIDDISDAFFGNYSFGEDIDESEDYNPEDWEQYLLSLDDNF</sequence>
<keyword evidence="1" id="KW-0602">Photosynthesis</keyword>
<keyword evidence="2" id="KW-0604">Photosystem II</keyword>
<comment type="caution">
    <text evidence="5">The sequence shown here is derived from an EMBL/GenBank/DDBJ whole genome shotgun (WGS) entry which is preliminary data.</text>
</comment>
<proteinExistence type="predicted"/>
<dbReference type="SUPFAM" id="SSF110296">
    <property type="entry name" value="Oligoxyloglucan reducing end-specific cellobiohydrolase"/>
    <property type="match status" value="2"/>
</dbReference>
<evidence type="ECO:0000256" key="1">
    <source>
        <dbReference type="ARBA" id="ARBA00022531"/>
    </source>
</evidence>
<feature type="domain" description="Photosynthesis system II assembly factor Ycf48/Hcf136-like" evidence="4">
    <location>
        <begin position="203"/>
        <end position="277"/>
    </location>
</feature>
<reference evidence="6" key="1">
    <citation type="submission" date="2017-09" db="EMBL/GenBank/DDBJ databases">
        <title>Depth-based differentiation of microbial function through sediment-hosted aquifers and enrichment of novel symbionts in the deep terrestrial subsurface.</title>
        <authorList>
            <person name="Probst A.J."/>
            <person name="Ladd B."/>
            <person name="Jarett J.K."/>
            <person name="Geller-Mcgrath D.E."/>
            <person name="Sieber C.M.K."/>
            <person name="Emerson J.B."/>
            <person name="Anantharaman K."/>
            <person name="Thomas B.C."/>
            <person name="Malmstrom R."/>
            <person name="Stieglmeier M."/>
            <person name="Klingl A."/>
            <person name="Woyke T."/>
            <person name="Ryan C.M."/>
            <person name="Banfield J.F."/>
        </authorList>
    </citation>
    <scope>NUCLEOTIDE SEQUENCE [LARGE SCALE GENOMIC DNA]</scope>
</reference>
<organism evidence="5 6">
    <name type="scientific">Candidatus Uhrbacteria bacterium CG_4_9_14_3_um_filter_50_9</name>
    <dbReference type="NCBI Taxonomy" id="1975035"/>
    <lineage>
        <taxon>Bacteria</taxon>
        <taxon>Candidatus Uhriibacteriota</taxon>
    </lineage>
</organism>
<dbReference type="GO" id="GO:0009523">
    <property type="term" value="C:photosystem II"/>
    <property type="evidence" value="ECO:0007669"/>
    <property type="project" value="UniProtKB-KW"/>
</dbReference>
<name>A0A2M7XCC6_9BACT</name>
<gene>
    <name evidence="5" type="ORF">CO174_03515</name>
</gene>
<evidence type="ECO:0000259" key="4">
    <source>
        <dbReference type="Pfam" id="PF14870"/>
    </source>
</evidence>
<dbReference type="InterPro" id="IPR028203">
    <property type="entry name" value="PSII_CF48-like_dom"/>
</dbReference>
<dbReference type="PANTHER" id="PTHR47199:SF2">
    <property type="entry name" value="PHOTOSYSTEM II STABILITY_ASSEMBLY FACTOR HCF136, CHLOROPLASTIC"/>
    <property type="match status" value="1"/>
</dbReference>